<dbReference type="Pfam" id="PF05050">
    <property type="entry name" value="Methyltransf_21"/>
    <property type="match status" value="1"/>
</dbReference>
<organism evidence="2 3">
    <name type="scientific">Halomarina rubra</name>
    <dbReference type="NCBI Taxonomy" id="2071873"/>
    <lineage>
        <taxon>Archaea</taxon>
        <taxon>Methanobacteriati</taxon>
        <taxon>Methanobacteriota</taxon>
        <taxon>Stenosarchaea group</taxon>
        <taxon>Halobacteria</taxon>
        <taxon>Halobacteriales</taxon>
        <taxon>Natronomonadaceae</taxon>
        <taxon>Halomarina</taxon>
    </lineage>
</organism>
<keyword evidence="2" id="KW-0489">Methyltransferase</keyword>
<dbReference type="Gene3D" id="3.40.50.150">
    <property type="entry name" value="Vaccinia Virus protein VP39"/>
    <property type="match status" value="1"/>
</dbReference>
<dbReference type="EMBL" id="JBHUDC010000007">
    <property type="protein sequence ID" value="MFD1514293.1"/>
    <property type="molecule type" value="Genomic_DNA"/>
</dbReference>
<sequence length="263" mass="28739">MSTMQSVWGISQRLGLAPALSGVYWRVKLAASWWRYRTCVCDVEATFKTTTKSEYLRASTLLGETALVEAFVTELEPADVVWDIGACVGTYACLAATVVTEGHVVAFEPEPTNALRLEENLAGNSPSHRWTVLPVALAERDQSAKLERGVVEPGSGHHFLSPLDEGLPIRARRGESLVANGTPAPTVLKIDVQGAELDVLRGLGTTLDTVQRIYAELHVEKTARYGTSADEVEEFLIEQGFTIMHLGEPTYNRNGVYHVAATR</sequence>
<evidence type="ECO:0000259" key="1">
    <source>
        <dbReference type="Pfam" id="PF05050"/>
    </source>
</evidence>
<proteinExistence type="predicted"/>
<evidence type="ECO:0000313" key="2">
    <source>
        <dbReference type="EMBL" id="MFD1514293.1"/>
    </source>
</evidence>
<dbReference type="InterPro" id="IPR052514">
    <property type="entry name" value="SAM-dependent_MTase"/>
</dbReference>
<name>A0ABD6AYC9_9EURY</name>
<reference evidence="2 3" key="1">
    <citation type="journal article" date="2019" name="Int. J. Syst. Evol. Microbiol.">
        <title>The Global Catalogue of Microorganisms (GCM) 10K type strain sequencing project: providing services to taxonomists for standard genome sequencing and annotation.</title>
        <authorList>
            <consortium name="The Broad Institute Genomics Platform"/>
            <consortium name="The Broad Institute Genome Sequencing Center for Infectious Disease"/>
            <person name="Wu L."/>
            <person name="Ma J."/>
        </authorList>
    </citation>
    <scope>NUCLEOTIDE SEQUENCE [LARGE SCALE GENOMIC DNA]</scope>
    <source>
        <strain evidence="2 3">CGMCC 1.12563</strain>
    </source>
</reference>
<dbReference type="AlphaFoldDB" id="A0ABD6AYC9"/>
<gene>
    <name evidence="2" type="ORF">ACFSBT_13505</name>
</gene>
<keyword evidence="3" id="KW-1185">Reference proteome</keyword>
<protein>
    <submittedName>
        <fullName evidence="2">FkbM family methyltransferase</fullName>
    </submittedName>
</protein>
<dbReference type="Proteomes" id="UP001597187">
    <property type="component" value="Unassembled WGS sequence"/>
</dbReference>
<dbReference type="SUPFAM" id="SSF53335">
    <property type="entry name" value="S-adenosyl-L-methionine-dependent methyltransferases"/>
    <property type="match status" value="1"/>
</dbReference>
<dbReference type="PANTHER" id="PTHR34203:SF15">
    <property type="entry name" value="SLL1173 PROTEIN"/>
    <property type="match status" value="1"/>
</dbReference>
<dbReference type="InterPro" id="IPR029063">
    <property type="entry name" value="SAM-dependent_MTases_sf"/>
</dbReference>
<dbReference type="NCBIfam" id="TIGR01444">
    <property type="entry name" value="fkbM_fam"/>
    <property type="match status" value="1"/>
</dbReference>
<keyword evidence="2" id="KW-0808">Transferase</keyword>
<dbReference type="RefSeq" id="WP_250874267.1">
    <property type="nucleotide sequence ID" value="NZ_JALXFV010000007.1"/>
</dbReference>
<dbReference type="GO" id="GO:0008168">
    <property type="term" value="F:methyltransferase activity"/>
    <property type="evidence" value="ECO:0007669"/>
    <property type="project" value="UniProtKB-KW"/>
</dbReference>
<dbReference type="GO" id="GO:0032259">
    <property type="term" value="P:methylation"/>
    <property type="evidence" value="ECO:0007669"/>
    <property type="project" value="UniProtKB-KW"/>
</dbReference>
<comment type="caution">
    <text evidence="2">The sequence shown here is derived from an EMBL/GenBank/DDBJ whole genome shotgun (WGS) entry which is preliminary data.</text>
</comment>
<evidence type="ECO:0000313" key="3">
    <source>
        <dbReference type="Proteomes" id="UP001597187"/>
    </source>
</evidence>
<dbReference type="InterPro" id="IPR006342">
    <property type="entry name" value="FkbM_mtfrase"/>
</dbReference>
<feature type="domain" description="Methyltransferase FkbM" evidence="1">
    <location>
        <begin position="83"/>
        <end position="242"/>
    </location>
</feature>
<accession>A0ABD6AYC9</accession>
<dbReference type="PANTHER" id="PTHR34203">
    <property type="entry name" value="METHYLTRANSFERASE, FKBM FAMILY PROTEIN"/>
    <property type="match status" value="1"/>
</dbReference>